<protein>
    <recommendedName>
        <fullName evidence="2">Disease resistance protein At4g27190-like leucine-rich repeats domain-containing protein</fullName>
    </recommendedName>
</protein>
<dbReference type="InterPro" id="IPR050905">
    <property type="entry name" value="Plant_NBS-LRR"/>
</dbReference>
<proteinExistence type="predicted"/>
<dbReference type="PANTHER" id="PTHR33463">
    <property type="entry name" value="NB-ARC DOMAIN-CONTAINING PROTEIN-RELATED"/>
    <property type="match status" value="1"/>
</dbReference>
<dbReference type="AlphaFoldDB" id="A0AAP0R2E1"/>
<keyword evidence="1" id="KW-0611">Plant defense</keyword>
<evidence type="ECO:0000313" key="4">
    <source>
        <dbReference type="Proteomes" id="UP001415857"/>
    </source>
</evidence>
<reference evidence="3 4" key="1">
    <citation type="journal article" date="2024" name="Plant J.">
        <title>Genome sequences and population genomics reveal climatic adaptation and genomic divergence between two closely related sweetgum species.</title>
        <authorList>
            <person name="Xu W.Q."/>
            <person name="Ren C.Q."/>
            <person name="Zhang X.Y."/>
            <person name="Comes H.P."/>
            <person name="Liu X.H."/>
            <person name="Li Y.G."/>
            <person name="Kettle C.J."/>
            <person name="Jalonen R."/>
            <person name="Gaisberger H."/>
            <person name="Ma Y.Z."/>
            <person name="Qiu Y.X."/>
        </authorList>
    </citation>
    <scope>NUCLEOTIDE SEQUENCE [LARGE SCALE GENOMIC DNA]</scope>
    <source>
        <strain evidence="3">Hangzhou</strain>
    </source>
</reference>
<evidence type="ECO:0000256" key="1">
    <source>
        <dbReference type="ARBA" id="ARBA00022821"/>
    </source>
</evidence>
<dbReference type="InterPro" id="IPR032675">
    <property type="entry name" value="LRR_dom_sf"/>
</dbReference>
<dbReference type="Proteomes" id="UP001415857">
    <property type="component" value="Unassembled WGS sequence"/>
</dbReference>
<gene>
    <name evidence="3" type="ORF">L1049_000126</name>
</gene>
<evidence type="ECO:0000259" key="2">
    <source>
        <dbReference type="Pfam" id="PF23247"/>
    </source>
</evidence>
<dbReference type="Gene3D" id="3.80.10.10">
    <property type="entry name" value="Ribonuclease Inhibitor"/>
    <property type="match status" value="2"/>
</dbReference>
<dbReference type="InterPro" id="IPR057135">
    <property type="entry name" value="At4g27190-like_LRR"/>
</dbReference>
<keyword evidence="4" id="KW-1185">Reference proteome</keyword>
<feature type="domain" description="Disease resistance protein At4g27190-like leucine-rich repeats" evidence="2">
    <location>
        <begin position="64"/>
        <end position="213"/>
    </location>
</feature>
<sequence length="292" mass="32799">MEQIFGNENEGGGAAAAMDDIEFPHLRSLKLLRLPELKNFCSAFKDDPDEQFLFDKKVALPALEKLEILGGGNFKEIWHPQFSVTSFSQLKILKVANCNKLLNVIPFNLLQSLRNLEKLCVARCDSVEEIIEVGRLGVEEGNASAVLSQLRFLVLGKLPKLAHLWWDFPHGALGCRNLTSIHIFECNSLKSVFPHSIASSLVQLQTLKIVSCQMMETIIAKDRDGDVEIIVFPQLRTLVLKNLPKLMGFYTGRCTQKHETNDKALDESTEEGDLCISIQPLFDDKVCIKFLI</sequence>
<dbReference type="EMBL" id="JBBPBK010000015">
    <property type="protein sequence ID" value="KAK9268377.1"/>
    <property type="molecule type" value="Genomic_DNA"/>
</dbReference>
<organism evidence="3 4">
    <name type="scientific">Liquidambar formosana</name>
    <name type="common">Formosan gum</name>
    <dbReference type="NCBI Taxonomy" id="63359"/>
    <lineage>
        <taxon>Eukaryota</taxon>
        <taxon>Viridiplantae</taxon>
        <taxon>Streptophyta</taxon>
        <taxon>Embryophyta</taxon>
        <taxon>Tracheophyta</taxon>
        <taxon>Spermatophyta</taxon>
        <taxon>Magnoliopsida</taxon>
        <taxon>eudicotyledons</taxon>
        <taxon>Gunneridae</taxon>
        <taxon>Pentapetalae</taxon>
        <taxon>Saxifragales</taxon>
        <taxon>Altingiaceae</taxon>
        <taxon>Liquidambar</taxon>
    </lineage>
</organism>
<accession>A0AAP0R2E1</accession>
<evidence type="ECO:0000313" key="3">
    <source>
        <dbReference type="EMBL" id="KAK9268377.1"/>
    </source>
</evidence>
<dbReference type="SUPFAM" id="SSF52047">
    <property type="entry name" value="RNI-like"/>
    <property type="match status" value="1"/>
</dbReference>
<name>A0AAP0R2E1_LIQFO</name>
<dbReference type="Pfam" id="PF23247">
    <property type="entry name" value="LRR_RPS2"/>
    <property type="match status" value="1"/>
</dbReference>
<comment type="caution">
    <text evidence="3">The sequence shown here is derived from an EMBL/GenBank/DDBJ whole genome shotgun (WGS) entry which is preliminary data.</text>
</comment>
<dbReference type="PANTHER" id="PTHR33463:SF209">
    <property type="entry name" value="DISEASE RESISTANCE PROTEIN RPS2-LIKE"/>
    <property type="match status" value="1"/>
</dbReference>